<feature type="compositionally biased region" description="Low complexity" evidence="9">
    <location>
        <begin position="176"/>
        <end position="188"/>
    </location>
</feature>
<feature type="compositionally biased region" description="Basic and acidic residues" evidence="9">
    <location>
        <begin position="146"/>
        <end position="165"/>
    </location>
</feature>
<dbReference type="InterPro" id="IPR039198">
    <property type="entry name" value="Srl3/Whi5"/>
</dbReference>
<dbReference type="GeneID" id="30146110"/>
<feature type="compositionally biased region" description="Acidic residues" evidence="9">
    <location>
        <begin position="326"/>
        <end position="337"/>
    </location>
</feature>
<evidence type="ECO:0000256" key="7">
    <source>
        <dbReference type="ARBA" id="ARBA00023163"/>
    </source>
</evidence>
<sequence>MSVSSVRSEVKITTPPLLKVALRPVTPPKTAAERDTVPSTPGQAKKDVLPNTPTHTKRERSPDAESAGIRDSYTSPRSAITSPRAHDLETPRTPRNFRRDDKSIYFTPKPLAVPKSPEQLSDISNQLKTRLSYAFVKVQKGWQDKTLDDIESDKLDGRRKSDAKTYETFWRARRASGGSLLSPPLSSDQSDKSPARLLGSPTFSSVKSSHAMPPLLDDGSAHNALAAALNRQQKKQISAANGVDRDPQTPKKIRKKNSFVGSQSDEHEAVLSLMSLSSPQKLAPSRSVLTPPSFNGKQPFTLPPVGPTMSMLQGSPGRRGISDHDTDVDEDLTDVETEPEHMSE</sequence>
<dbReference type="STRING" id="984486.A0A1E3QTS3"/>
<dbReference type="EMBL" id="KV454428">
    <property type="protein sequence ID" value="ODQ81070.1"/>
    <property type="molecule type" value="Genomic_DNA"/>
</dbReference>
<keyword evidence="8" id="KW-0539">Nucleus</keyword>
<organism evidence="10 11">
    <name type="scientific">Babjeviella inositovora NRRL Y-12698</name>
    <dbReference type="NCBI Taxonomy" id="984486"/>
    <lineage>
        <taxon>Eukaryota</taxon>
        <taxon>Fungi</taxon>
        <taxon>Dikarya</taxon>
        <taxon>Ascomycota</taxon>
        <taxon>Saccharomycotina</taxon>
        <taxon>Pichiomycetes</taxon>
        <taxon>Serinales incertae sedis</taxon>
        <taxon>Babjeviella</taxon>
    </lineage>
</organism>
<dbReference type="GO" id="GO:0003712">
    <property type="term" value="F:transcription coregulator activity"/>
    <property type="evidence" value="ECO:0007669"/>
    <property type="project" value="TreeGrafter"/>
</dbReference>
<dbReference type="OrthoDB" id="2359117at2759"/>
<proteinExistence type="inferred from homology"/>
<evidence type="ECO:0000313" key="11">
    <source>
        <dbReference type="Proteomes" id="UP000094336"/>
    </source>
</evidence>
<comment type="subcellular location">
    <subcellularLocation>
        <location evidence="2">Cytoplasm</location>
    </subcellularLocation>
    <subcellularLocation>
        <location evidence="1">Nucleus</location>
    </subcellularLocation>
</comment>
<keyword evidence="6" id="KW-0805">Transcription regulation</keyword>
<feature type="region of interest" description="Disordered" evidence="9">
    <location>
        <begin position="146"/>
        <end position="264"/>
    </location>
</feature>
<dbReference type="RefSeq" id="XP_018986398.1">
    <property type="nucleotide sequence ID" value="XM_019128257.1"/>
</dbReference>
<evidence type="ECO:0000256" key="6">
    <source>
        <dbReference type="ARBA" id="ARBA00023015"/>
    </source>
</evidence>
<evidence type="ECO:0000256" key="1">
    <source>
        <dbReference type="ARBA" id="ARBA00004123"/>
    </source>
</evidence>
<evidence type="ECO:0000256" key="8">
    <source>
        <dbReference type="ARBA" id="ARBA00023242"/>
    </source>
</evidence>
<dbReference type="AlphaFoldDB" id="A0A1E3QTS3"/>
<reference evidence="11" key="1">
    <citation type="submission" date="2016-05" db="EMBL/GenBank/DDBJ databases">
        <title>Comparative genomics of biotechnologically important yeasts.</title>
        <authorList>
            <consortium name="DOE Joint Genome Institute"/>
            <person name="Riley R."/>
            <person name="Haridas S."/>
            <person name="Wolfe K.H."/>
            <person name="Lopes M.R."/>
            <person name="Hittinger C.T."/>
            <person name="Goker M."/>
            <person name="Salamov A."/>
            <person name="Wisecaver J."/>
            <person name="Long T.M."/>
            <person name="Aerts A.L."/>
            <person name="Barry K."/>
            <person name="Choi C."/>
            <person name="Clum A."/>
            <person name="Coughlan A.Y."/>
            <person name="Deshpande S."/>
            <person name="Douglass A.P."/>
            <person name="Hanson S.J."/>
            <person name="Klenk H.-P."/>
            <person name="Labutti K."/>
            <person name="Lapidus A."/>
            <person name="Lindquist E."/>
            <person name="Lipzen A."/>
            <person name="Meier-Kolthoff J.P."/>
            <person name="Ohm R.A."/>
            <person name="Otillar R.P."/>
            <person name="Pangilinan J."/>
            <person name="Peng Y."/>
            <person name="Rokas A."/>
            <person name="Rosa C.A."/>
            <person name="Scheuner C."/>
            <person name="Sibirny A.A."/>
            <person name="Slot J.C."/>
            <person name="Stielow J.B."/>
            <person name="Sun H."/>
            <person name="Kurtzman C.P."/>
            <person name="Blackwell M."/>
            <person name="Grigoriev I.V."/>
            <person name="Jeffries T.W."/>
        </authorList>
    </citation>
    <scope>NUCLEOTIDE SEQUENCE [LARGE SCALE GENOMIC DNA]</scope>
    <source>
        <strain evidence="11">NRRL Y-12698</strain>
    </source>
</reference>
<feature type="compositionally biased region" description="Basic and acidic residues" evidence="9">
    <location>
        <begin position="84"/>
        <end position="103"/>
    </location>
</feature>
<keyword evidence="11" id="KW-1185">Reference proteome</keyword>
<dbReference type="PANTHER" id="PTHR28246:SF1">
    <property type="entry name" value="G1-SPECIFIC TRANSCRIPTIONAL REPRESSOR WHI5-RELATED"/>
    <property type="match status" value="1"/>
</dbReference>
<feature type="compositionally biased region" description="Polar residues" evidence="9">
    <location>
        <begin position="287"/>
        <end position="298"/>
    </location>
</feature>
<dbReference type="GO" id="GO:0005737">
    <property type="term" value="C:cytoplasm"/>
    <property type="evidence" value="ECO:0007669"/>
    <property type="project" value="UniProtKB-SubCell"/>
</dbReference>
<evidence type="ECO:0000313" key="10">
    <source>
        <dbReference type="EMBL" id="ODQ81070.1"/>
    </source>
</evidence>
<dbReference type="GO" id="GO:0000082">
    <property type="term" value="P:G1/S transition of mitotic cell cycle"/>
    <property type="evidence" value="ECO:0007669"/>
    <property type="project" value="InterPro"/>
</dbReference>
<dbReference type="PANTHER" id="PTHR28246">
    <property type="entry name" value="G1-SPECIFIC TRANSCRIPTIONAL REPRESSOR WHI5-RELATED"/>
    <property type="match status" value="1"/>
</dbReference>
<feature type="region of interest" description="Disordered" evidence="9">
    <location>
        <begin position="1"/>
        <end position="103"/>
    </location>
</feature>
<evidence type="ECO:0000256" key="4">
    <source>
        <dbReference type="ARBA" id="ARBA00022490"/>
    </source>
</evidence>
<name>A0A1E3QTS3_9ASCO</name>
<protein>
    <submittedName>
        <fullName evidence="10">Uncharacterized protein</fullName>
    </submittedName>
</protein>
<evidence type="ECO:0000256" key="5">
    <source>
        <dbReference type="ARBA" id="ARBA00022491"/>
    </source>
</evidence>
<feature type="compositionally biased region" description="Polar residues" evidence="9">
    <location>
        <begin position="72"/>
        <end position="81"/>
    </location>
</feature>
<gene>
    <name evidence="10" type="ORF">BABINDRAFT_160483</name>
</gene>
<keyword evidence="7" id="KW-0804">Transcription</keyword>
<keyword evidence="4" id="KW-0963">Cytoplasm</keyword>
<keyword evidence="5" id="KW-0678">Repressor</keyword>
<evidence type="ECO:0000256" key="3">
    <source>
        <dbReference type="ARBA" id="ARBA00006922"/>
    </source>
</evidence>
<evidence type="ECO:0000256" key="9">
    <source>
        <dbReference type="SAM" id="MobiDB-lite"/>
    </source>
</evidence>
<dbReference type="Pfam" id="PF08528">
    <property type="entry name" value="Whi5"/>
    <property type="match status" value="1"/>
</dbReference>
<feature type="region of interest" description="Disordered" evidence="9">
    <location>
        <begin position="278"/>
        <end position="344"/>
    </location>
</feature>
<dbReference type="GO" id="GO:0033309">
    <property type="term" value="C:SBF transcription complex"/>
    <property type="evidence" value="ECO:0007669"/>
    <property type="project" value="TreeGrafter"/>
</dbReference>
<accession>A0A1E3QTS3</accession>
<comment type="similarity">
    <text evidence="3">Belongs to the WHI5/NRM1 family.</text>
</comment>
<dbReference type="Proteomes" id="UP000094336">
    <property type="component" value="Unassembled WGS sequence"/>
</dbReference>
<evidence type="ECO:0000256" key="2">
    <source>
        <dbReference type="ARBA" id="ARBA00004496"/>
    </source>
</evidence>
<dbReference type="InterPro" id="IPR013734">
    <property type="entry name" value="TF_Nrm1/Whi5"/>
</dbReference>